<feature type="compositionally biased region" description="Basic and acidic residues" evidence="1">
    <location>
        <begin position="20"/>
        <end position="32"/>
    </location>
</feature>
<accession>A0A1E7EX45</accession>
<sequence length="349" mass="40000">MNKRTMSNPPSSTQPSPAQSKKEAEESNARRKIWREKIKEDETGGKINANTKPLFVCGKAALHNEKRKKFITDFCKDIISKGGIRNGSTTYPGSNDPSKKNSLSVHFYHEISFYCENYADTISSEKKPVNKIKPLADRDNHIKLQTSHKYEDTNFLSSIRSILCATISSKRNFRGILDRSNRDNGILDSSNRDNGKEPLITEMYPFLFQAASCHVQDVKTNQTTSQYLPHTDKAGLITAFYQVQGISYNFVAVQDTASEPHFETDDEDYIRYEHYKEQLNEKEREKITEFEKDMLKCGKEKSFTKIIVRQLLQGHYMVFAAAIYPHGTVIPKQSEARSLLVFHDFIPVY</sequence>
<organism evidence="2 3">
    <name type="scientific">Fragilariopsis cylindrus CCMP1102</name>
    <dbReference type="NCBI Taxonomy" id="635003"/>
    <lineage>
        <taxon>Eukaryota</taxon>
        <taxon>Sar</taxon>
        <taxon>Stramenopiles</taxon>
        <taxon>Ochrophyta</taxon>
        <taxon>Bacillariophyta</taxon>
        <taxon>Bacillariophyceae</taxon>
        <taxon>Bacillariophycidae</taxon>
        <taxon>Bacillariales</taxon>
        <taxon>Bacillariaceae</taxon>
        <taxon>Fragilariopsis</taxon>
    </lineage>
</organism>
<proteinExistence type="predicted"/>
<feature type="compositionally biased region" description="Low complexity" evidence="1">
    <location>
        <begin position="7"/>
        <end position="19"/>
    </location>
</feature>
<protein>
    <submittedName>
        <fullName evidence="2">Uncharacterized protein</fullName>
    </submittedName>
</protein>
<dbReference type="KEGG" id="fcy:FRACYDRAFT_247523"/>
<dbReference type="EMBL" id="KV784372">
    <property type="protein sequence ID" value="OEU10426.1"/>
    <property type="molecule type" value="Genomic_DNA"/>
</dbReference>
<name>A0A1E7EX45_9STRA</name>
<reference evidence="2 3" key="1">
    <citation type="submission" date="2016-09" db="EMBL/GenBank/DDBJ databases">
        <title>Extensive genetic diversity and differential bi-allelic expression allows diatom success in the polar Southern Ocean.</title>
        <authorList>
            <consortium name="DOE Joint Genome Institute"/>
            <person name="Mock T."/>
            <person name="Otillar R.P."/>
            <person name="Strauss J."/>
            <person name="Dupont C."/>
            <person name="Frickenhaus S."/>
            <person name="Maumus F."/>
            <person name="Mcmullan M."/>
            <person name="Sanges R."/>
            <person name="Schmutz J."/>
            <person name="Toseland A."/>
            <person name="Valas R."/>
            <person name="Veluchamy A."/>
            <person name="Ward B.J."/>
            <person name="Allen A."/>
            <person name="Barry K."/>
            <person name="Falciatore A."/>
            <person name="Ferrante M."/>
            <person name="Fortunato A.E."/>
            <person name="Gloeckner G."/>
            <person name="Gruber A."/>
            <person name="Hipkin R."/>
            <person name="Janech M."/>
            <person name="Kroth P."/>
            <person name="Leese F."/>
            <person name="Lindquist E."/>
            <person name="Lyon B.R."/>
            <person name="Martin J."/>
            <person name="Mayer C."/>
            <person name="Parker M."/>
            <person name="Quesneville H."/>
            <person name="Raymond J."/>
            <person name="Uhlig C."/>
            <person name="Valentin K.U."/>
            <person name="Worden A.Z."/>
            <person name="Armbrust E.V."/>
            <person name="Bowler C."/>
            <person name="Green B."/>
            <person name="Moulton V."/>
            <person name="Van Oosterhout C."/>
            <person name="Grigoriev I."/>
        </authorList>
    </citation>
    <scope>NUCLEOTIDE SEQUENCE [LARGE SCALE GENOMIC DNA]</scope>
    <source>
        <strain evidence="2 3">CCMP1102</strain>
    </source>
</reference>
<dbReference type="InParanoid" id="A0A1E7EX45"/>
<evidence type="ECO:0000313" key="3">
    <source>
        <dbReference type="Proteomes" id="UP000095751"/>
    </source>
</evidence>
<gene>
    <name evidence="2" type="ORF">FRACYDRAFT_247523</name>
</gene>
<evidence type="ECO:0000256" key="1">
    <source>
        <dbReference type="SAM" id="MobiDB-lite"/>
    </source>
</evidence>
<evidence type="ECO:0000313" key="2">
    <source>
        <dbReference type="EMBL" id="OEU10426.1"/>
    </source>
</evidence>
<feature type="region of interest" description="Disordered" evidence="1">
    <location>
        <begin position="1"/>
        <end position="32"/>
    </location>
</feature>
<keyword evidence="3" id="KW-1185">Reference proteome</keyword>
<dbReference type="Proteomes" id="UP000095751">
    <property type="component" value="Unassembled WGS sequence"/>
</dbReference>
<dbReference type="AlphaFoldDB" id="A0A1E7EX45"/>